<dbReference type="OrthoDB" id="609121at2"/>
<sequence length="750" mass="85879">MERPITVPEGAVYNDADKEWLFGETNENNQRIGLWKIWHIEGYHWVTIDYRDGIPPYPTQRFHPDGTVSQDGEWYGGDKYVGPLRLIKSDHPTPEYFPPNNGANVWAAEFDYVDEYIYNAQHYFDRDNNEVSSDGDPLPERPDNVPARAHFVRLPYSATNWIMGTVDTRIGNYIGEYFEWDLNGNTVVHRVYNTSGGVLEDYRYEDGALTISYLYDKDDPNDYENSYYYRGTATPVAKVRTVHRNKKKDVTNTYFDKAGQELYSVRREELSAVHKRRYFNGELVCEGHLSADKHSIPESAVYYAAGGSTLIDFTNNGDGTGTWRLYDPAGQMLRQLTVTEELDDHFRLIRWDAFIPSWGGYDVNTTRTDWESVAVLFNRHYDELNAKHKLYALEVPVYLQKELETIDWETIDAYHSDGGAELPIGINGMLSEDETVASIASEMLWKEIEQQGTLYASTFKVAAILARMLPHYQHLPAVQLRLVEFLYTILDLTYISDMGDLYTELIGAIAPLESTLLQWAVNDDTDVARMAQYILVYAGNDATEQFLLNEWQNTEHSSTRRGYAIYSLTDFYAIRDQNNKLLATYSTAFDTEADAFVRFVMAAQLVLLTSQNAQDAWLTELLHALANHEALDDDYCNMMPFTGDIDNVHEYILVVLRKSRPDVLEKNMESLIDALPAMYSLKQISYLRTILEVLFKSETALDDITPIRKKALLAAADLTAKDPGFINLIEIFKPYGLPYEAYALRQLAEA</sequence>
<name>A0A365XY45_9BACT</name>
<evidence type="ECO:0000313" key="2">
    <source>
        <dbReference type="Proteomes" id="UP000253410"/>
    </source>
</evidence>
<reference evidence="1 2" key="1">
    <citation type="submission" date="2018-05" db="EMBL/GenBank/DDBJ databases">
        <title>Chitinophaga sp. K3CV102501T nov., isolated from isolated from a monsoon evergreen broad-leaved forest soil.</title>
        <authorList>
            <person name="Lv Y."/>
        </authorList>
    </citation>
    <scope>NUCLEOTIDE SEQUENCE [LARGE SCALE GENOMIC DNA]</scope>
    <source>
        <strain evidence="1 2">GDMCC 1.1325</strain>
    </source>
</reference>
<accession>A0A365XY45</accession>
<dbReference type="AlphaFoldDB" id="A0A365XY45"/>
<protein>
    <submittedName>
        <fullName evidence="1">Uncharacterized protein</fullName>
    </submittedName>
</protein>
<dbReference type="Proteomes" id="UP000253410">
    <property type="component" value="Unassembled WGS sequence"/>
</dbReference>
<dbReference type="RefSeq" id="WP_113613851.1">
    <property type="nucleotide sequence ID" value="NZ_QFFJ01000001.1"/>
</dbReference>
<proteinExistence type="predicted"/>
<keyword evidence="2" id="KW-1185">Reference proteome</keyword>
<organism evidence="1 2">
    <name type="scientific">Chitinophaga flava</name>
    <dbReference type="NCBI Taxonomy" id="2259036"/>
    <lineage>
        <taxon>Bacteria</taxon>
        <taxon>Pseudomonadati</taxon>
        <taxon>Bacteroidota</taxon>
        <taxon>Chitinophagia</taxon>
        <taxon>Chitinophagales</taxon>
        <taxon>Chitinophagaceae</taxon>
        <taxon>Chitinophaga</taxon>
    </lineage>
</organism>
<gene>
    <name evidence="1" type="ORF">DF182_01105</name>
</gene>
<dbReference type="EMBL" id="QFFJ01000001">
    <property type="protein sequence ID" value="RBL91253.1"/>
    <property type="molecule type" value="Genomic_DNA"/>
</dbReference>
<comment type="caution">
    <text evidence="1">The sequence shown here is derived from an EMBL/GenBank/DDBJ whole genome shotgun (WGS) entry which is preliminary data.</text>
</comment>
<evidence type="ECO:0000313" key="1">
    <source>
        <dbReference type="EMBL" id="RBL91253.1"/>
    </source>
</evidence>